<evidence type="ECO:0000256" key="2">
    <source>
        <dbReference type="ARBA" id="ARBA00022801"/>
    </source>
</evidence>
<keyword evidence="2" id="KW-0378">Hydrolase</keyword>
<dbReference type="Gene3D" id="2.40.10.10">
    <property type="entry name" value="Trypsin-like serine proteases"/>
    <property type="match status" value="2"/>
</dbReference>
<dbReference type="InterPro" id="IPR043504">
    <property type="entry name" value="Peptidase_S1_PA_chymotrypsin"/>
</dbReference>
<dbReference type="PANTHER" id="PTHR24252:SF7">
    <property type="entry name" value="HYALIN"/>
    <property type="match status" value="1"/>
</dbReference>
<accession>A0A482V9U6</accession>
<keyword evidence="5" id="KW-0732">Signal</keyword>
<dbReference type="FunFam" id="2.40.10.10:FF:000073">
    <property type="entry name" value="Trypsin alpha"/>
    <property type="match status" value="1"/>
</dbReference>
<feature type="chain" id="PRO_5019738754" evidence="5">
    <location>
        <begin position="24"/>
        <end position="127"/>
    </location>
</feature>
<evidence type="ECO:0000256" key="3">
    <source>
        <dbReference type="ARBA" id="ARBA00022825"/>
    </source>
</evidence>
<dbReference type="GO" id="GO:0004252">
    <property type="term" value="F:serine-type endopeptidase activity"/>
    <property type="evidence" value="ECO:0007669"/>
    <property type="project" value="InterPro"/>
</dbReference>
<dbReference type="EMBL" id="QDEB01123379">
    <property type="protein sequence ID" value="RZB40004.1"/>
    <property type="molecule type" value="Genomic_DNA"/>
</dbReference>
<dbReference type="GO" id="GO:0006508">
    <property type="term" value="P:proteolysis"/>
    <property type="evidence" value="ECO:0007669"/>
    <property type="project" value="UniProtKB-KW"/>
</dbReference>
<organism evidence="7 8">
    <name type="scientific">Asbolus verrucosus</name>
    <name type="common">Desert ironclad beetle</name>
    <dbReference type="NCBI Taxonomy" id="1661398"/>
    <lineage>
        <taxon>Eukaryota</taxon>
        <taxon>Metazoa</taxon>
        <taxon>Ecdysozoa</taxon>
        <taxon>Arthropoda</taxon>
        <taxon>Hexapoda</taxon>
        <taxon>Insecta</taxon>
        <taxon>Pterygota</taxon>
        <taxon>Neoptera</taxon>
        <taxon>Endopterygota</taxon>
        <taxon>Coleoptera</taxon>
        <taxon>Polyphaga</taxon>
        <taxon>Cucujiformia</taxon>
        <taxon>Tenebrionidae</taxon>
        <taxon>Pimeliinae</taxon>
        <taxon>Asbolus</taxon>
    </lineage>
</organism>
<reference evidence="7 8" key="1">
    <citation type="submission" date="2017-03" db="EMBL/GenBank/DDBJ databases">
        <title>Genome of the blue death feigning beetle - Asbolus verrucosus.</title>
        <authorList>
            <person name="Rider S.D."/>
        </authorList>
    </citation>
    <scope>NUCLEOTIDE SEQUENCE [LARGE SCALE GENOMIC DNA]</scope>
    <source>
        <strain evidence="7">Butters</strain>
        <tissue evidence="7">Head and leg muscle</tissue>
    </source>
</reference>
<dbReference type="PROSITE" id="PS00134">
    <property type="entry name" value="TRYPSIN_HIS"/>
    <property type="match status" value="1"/>
</dbReference>
<evidence type="ECO:0000256" key="5">
    <source>
        <dbReference type="SAM" id="SignalP"/>
    </source>
</evidence>
<dbReference type="InterPro" id="IPR018114">
    <property type="entry name" value="TRYPSIN_HIS"/>
</dbReference>
<evidence type="ECO:0000259" key="6">
    <source>
        <dbReference type="PROSITE" id="PS50240"/>
    </source>
</evidence>
<evidence type="ECO:0000256" key="1">
    <source>
        <dbReference type="ARBA" id="ARBA00022670"/>
    </source>
</evidence>
<dbReference type="Proteomes" id="UP000292052">
    <property type="component" value="Unassembled WGS sequence"/>
</dbReference>
<comment type="caution">
    <text evidence="7">The sequence shown here is derived from an EMBL/GenBank/DDBJ whole genome shotgun (WGS) entry which is preliminary data.</text>
</comment>
<dbReference type="PRINTS" id="PR00722">
    <property type="entry name" value="CHYMOTRYPSIN"/>
</dbReference>
<sequence length="127" mass="14125">MERFLKIFTTFSLILVLFDLGLALPATHQTVRVVGGDKAKPGQFPFIVSINVRDQAMHWCGGSIINENWIVTAAHCMLYWSPRELEVLVGTNTLDSGGTKYSALTIIVHPAYNDTIYTDDIALLKID</sequence>
<protein>
    <submittedName>
        <fullName evidence="7">Trypsin domain containing protein</fullName>
    </submittedName>
</protein>
<feature type="domain" description="Peptidase S1" evidence="6">
    <location>
        <begin position="33"/>
        <end position="127"/>
    </location>
</feature>
<dbReference type="PANTHER" id="PTHR24252">
    <property type="entry name" value="ACROSIN-RELATED"/>
    <property type="match status" value="1"/>
</dbReference>
<dbReference type="AlphaFoldDB" id="A0A482V9U6"/>
<evidence type="ECO:0000313" key="8">
    <source>
        <dbReference type="Proteomes" id="UP000292052"/>
    </source>
</evidence>
<evidence type="ECO:0000313" key="7">
    <source>
        <dbReference type="EMBL" id="RZB40004.1"/>
    </source>
</evidence>
<keyword evidence="1" id="KW-0645">Protease</keyword>
<evidence type="ECO:0000256" key="4">
    <source>
        <dbReference type="ARBA" id="ARBA00023157"/>
    </source>
</evidence>
<dbReference type="InterPro" id="IPR001254">
    <property type="entry name" value="Trypsin_dom"/>
</dbReference>
<gene>
    <name evidence="7" type="ORF">BDFB_014582</name>
</gene>
<dbReference type="OrthoDB" id="531708at2759"/>
<feature type="non-terminal residue" evidence="7">
    <location>
        <position position="127"/>
    </location>
</feature>
<keyword evidence="3" id="KW-0720">Serine protease</keyword>
<dbReference type="SUPFAM" id="SSF50494">
    <property type="entry name" value="Trypsin-like serine proteases"/>
    <property type="match status" value="1"/>
</dbReference>
<dbReference type="InterPro" id="IPR009003">
    <property type="entry name" value="Peptidase_S1_PA"/>
</dbReference>
<dbReference type="STRING" id="1661398.A0A482V9U6"/>
<keyword evidence="4" id="KW-1015">Disulfide bond</keyword>
<dbReference type="InterPro" id="IPR001314">
    <property type="entry name" value="Peptidase_S1A"/>
</dbReference>
<dbReference type="Pfam" id="PF00089">
    <property type="entry name" value="Trypsin"/>
    <property type="match status" value="1"/>
</dbReference>
<name>A0A482V9U6_ASBVE</name>
<proteinExistence type="predicted"/>
<keyword evidence="8" id="KW-1185">Reference proteome</keyword>
<dbReference type="PROSITE" id="PS50240">
    <property type="entry name" value="TRYPSIN_DOM"/>
    <property type="match status" value="1"/>
</dbReference>
<feature type="signal peptide" evidence="5">
    <location>
        <begin position="1"/>
        <end position="23"/>
    </location>
</feature>